<sequence>MNRSKSGQRGGMMLVLILVGLLAYIGVLGAQVFPTYMEFQSIQKAVKKAAAEGNSVAEVRLIYEKATAVEDIKSVQPKDLEVVKQGDRWVAKFAYSKEIHLFGPAYLVMKYAGSS</sequence>
<reference evidence="1" key="1">
    <citation type="submission" date="2020-08" db="EMBL/GenBank/DDBJ databases">
        <title>Ramlibacter sp. GTP1 16S ribosomal RNA gene genome sequencing and assembly.</title>
        <authorList>
            <person name="Kang M."/>
        </authorList>
    </citation>
    <scope>NUCLEOTIDE SEQUENCE</scope>
    <source>
        <strain evidence="1">GTP1</strain>
    </source>
</reference>
<dbReference type="Pfam" id="PF16137">
    <property type="entry name" value="DUF4845"/>
    <property type="match status" value="1"/>
</dbReference>
<name>A0A923MDI8_9BURK</name>
<dbReference type="InterPro" id="IPR032314">
    <property type="entry name" value="DUF4845"/>
</dbReference>
<dbReference type="Proteomes" id="UP000596827">
    <property type="component" value="Unassembled WGS sequence"/>
</dbReference>
<gene>
    <name evidence="1" type="ORF">H8R02_28215</name>
</gene>
<keyword evidence="2" id="KW-1185">Reference proteome</keyword>
<dbReference type="RefSeq" id="WP_187085073.1">
    <property type="nucleotide sequence ID" value="NZ_JACORU010000017.1"/>
</dbReference>
<evidence type="ECO:0000313" key="1">
    <source>
        <dbReference type="EMBL" id="MBC5768378.1"/>
    </source>
</evidence>
<dbReference type="EMBL" id="JACORU010000017">
    <property type="protein sequence ID" value="MBC5768378.1"/>
    <property type="molecule type" value="Genomic_DNA"/>
</dbReference>
<dbReference type="AlphaFoldDB" id="A0A923MDI8"/>
<accession>A0A923MDI8</accession>
<proteinExistence type="predicted"/>
<organism evidence="1 2">
    <name type="scientific">Ramlibacter albus</name>
    <dbReference type="NCBI Taxonomy" id="2079448"/>
    <lineage>
        <taxon>Bacteria</taxon>
        <taxon>Pseudomonadati</taxon>
        <taxon>Pseudomonadota</taxon>
        <taxon>Betaproteobacteria</taxon>
        <taxon>Burkholderiales</taxon>
        <taxon>Comamonadaceae</taxon>
        <taxon>Ramlibacter</taxon>
    </lineage>
</organism>
<protein>
    <submittedName>
        <fullName evidence="1">DUF4845 domain-containing protein</fullName>
    </submittedName>
</protein>
<comment type="caution">
    <text evidence="1">The sequence shown here is derived from an EMBL/GenBank/DDBJ whole genome shotgun (WGS) entry which is preliminary data.</text>
</comment>
<evidence type="ECO:0000313" key="2">
    <source>
        <dbReference type="Proteomes" id="UP000596827"/>
    </source>
</evidence>